<keyword evidence="2" id="KW-1185">Reference proteome</keyword>
<sequence>MLRLQSLAALFTAISSGVGASIGPVADLPIVNRILAPDGYERSTVVAGGVFPGPIIKGNKGDNFRINVIDELTDTTMDVVTSVHWHGIDQHKSNAYDGVAFVTQCPITPGNSFLYNFDVPDQAGTFWYHSHFSDQYCDGLRGALIVYDPHDPFAHLYDVDDDSTVITLADWYHYVSLVAPPLPAVNATLINGLGRYAGGPITPLTVVNVQRGKRYRFRLIAISCDPNFTFSIDNHQMTIIEVDGGNVEPLLVDQIQIFAAQRYSVVVTANQPINNYWIRSIPNHQGASIEGGLNAAILRYRGAPEQDPATSDTGGILPLIETNLHPFEKSVVPGKPFPGGADININLNVVLNSDFLFEINNSTYAPPTVPVLLQILSGAKTPQELLPSGSIYSLQRDKSVEITIPGGVIAGPHPLHLHGHSFYVVRSAGNSSYNWDNPVLRDTVSIGIDTTDNVTIRFTTDNPGPWFIHCHIDWHLNVGFAAVMAEDISDVPSVDPTSAAWKNLCPTYNAFNN</sequence>
<proteinExistence type="predicted"/>
<comment type="caution">
    <text evidence="1">The sequence shown here is derived from an EMBL/GenBank/DDBJ whole genome shotgun (WGS) entry which is preliminary data.</text>
</comment>
<reference evidence="1" key="2">
    <citation type="journal article" date="2022" name="New Phytol.">
        <title>Evolutionary transition to the ectomycorrhizal habit in the genomes of a hyperdiverse lineage of mushroom-forming fungi.</title>
        <authorList>
            <person name="Looney B."/>
            <person name="Miyauchi S."/>
            <person name="Morin E."/>
            <person name="Drula E."/>
            <person name="Courty P.E."/>
            <person name="Kohler A."/>
            <person name="Kuo A."/>
            <person name="LaButti K."/>
            <person name="Pangilinan J."/>
            <person name="Lipzen A."/>
            <person name="Riley R."/>
            <person name="Andreopoulos W."/>
            <person name="He G."/>
            <person name="Johnson J."/>
            <person name="Nolan M."/>
            <person name="Tritt A."/>
            <person name="Barry K.W."/>
            <person name="Grigoriev I.V."/>
            <person name="Nagy L.G."/>
            <person name="Hibbett D."/>
            <person name="Henrissat B."/>
            <person name="Matheny P.B."/>
            <person name="Labbe J."/>
            <person name="Martin F.M."/>
        </authorList>
    </citation>
    <scope>NUCLEOTIDE SEQUENCE</scope>
    <source>
        <strain evidence="1">HHB10654</strain>
    </source>
</reference>
<gene>
    <name evidence="1" type="ORF">BV25DRAFT_1921217</name>
</gene>
<name>A0ACB8SI67_9AGAM</name>
<reference evidence="1" key="1">
    <citation type="submission" date="2021-03" db="EMBL/GenBank/DDBJ databases">
        <authorList>
            <consortium name="DOE Joint Genome Institute"/>
            <person name="Ahrendt S."/>
            <person name="Looney B.P."/>
            <person name="Miyauchi S."/>
            <person name="Morin E."/>
            <person name="Drula E."/>
            <person name="Courty P.E."/>
            <person name="Chicoki N."/>
            <person name="Fauchery L."/>
            <person name="Kohler A."/>
            <person name="Kuo A."/>
            <person name="Labutti K."/>
            <person name="Pangilinan J."/>
            <person name="Lipzen A."/>
            <person name="Riley R."/>
            <person name="Andreopoulos W."/>
            <person name="He G."/>
            <person name="Johnson J."/>
            <person name="Barry K.W."/>
            <person name="Grigoriev I.V."/>
            <person name="Nagy L."/>
            <person name="Hibbett D."/>
            <person name="Henrissat B."/>
            <person name="Matheny P.B."/>
            <person name="Labbe J."/>
            <person name="Martin F."/>
        </authorList>
    </citation>
    <scope>NUCLEOTIDE SEQUENCE</scope>
    <source>
        <strain evidence="1">HHB10654</strain>
    </source>
</reference>
<evidence type="ECO:0000313" key="1">
    <source>
        <dbReference type="EMBL" id="KAI0056143.1"/>
    </source>
</evidence>
<accession>A0ACB8SI67</accession>
<organism evidence="1 2">
    <name type="scientific">Artomyces pyxidatus</name>
    <dbReference type="NCBI Taxonomy" id="48021"/>
    <lineage>
        <taxon>Eukaryota</taxon>
        <taxon>Fungi</taxon>
        <taxon>Dikarya</taxon>
        <taxon>Basidiomycota</taxon>
        <taxon>Agaricomycotina</taxon>
        <taxon>Agaricomycetes</taxon>
        <taxon>Russulales</taxon>
        <taxon>Auriscalpiaceae</taxon>
        <taxon>Artomyces</taxon>
    </lineage>
</organism>
<protein>
    <submittedName>
        <fullName evidence="1">Laccase</fullName>
    </submittedName>
</protein>
<evidence type="ECO:0000313" key="2">
    <source>
        <dbReference type="Proteomes" id="UP000814140"/>
    </source>
</evidence>
<dbReference type="EMBL" id="MU277270">
    <property type="protein sequence ID" value="KAI0056143.1"/>
    <property type="molecule type" value="Genomic_DNA"/>
</dbReference>
<dbReference type="Proteomes" id="UP000814140">
    <property type="component" value="Unassembled WGS sequence"/>
</dbReference>